<dbReference type="AlphaFoldDB" id="A0A0N4ZLD4"/>
<name>A0A0N4ZLD4_PARTI</name>
<sequence length="461" mass="48214">PLAWPANVPEAVDLALANDAHRETDCWHGFDAGAAVGLAAPCFVRRHAIEVAGTVLAIQAESPDCASRTGPSAIPGGWRWDSPCTVPCEASVPGVHKPVDIDSAKPPAESTGGSRPARWWVCYWTGYPFPACAPGPIAIKDRAIHAGINHHGAVDVTGPGYGSPDYAATATGRRVGTASGQEAGSSRLANDGRNGAACVWIKPASRRRVPLGPGPDRAGEQLGTVAQQNRLNIVLLLGAGLRRKQALGQSQAQVHGTEWPLAASRCDGALKQCCSCKVAHVVYGYEHPAKAVLAGLAESEVPGVAGPGYWPGCAPGANKKTGCRSGWLIVATDARPLKGHEQATSSARQRNGRGAGPGHWPTRCRSGVGCVSRSSGRARRFLKKNFAESSQGCRATAVAWVDRAGQPKPASALLAERSGLAAIKIGRCCLAVHAVRPGCLQASRLPVIRHPERQTRWAGTR</sequence>
<feature type="region of interest" description="Disordered" evidence="1">
    <location>
        <begin position="338"/>
        <end position="360"/>
    </location>
</feature>
<dbReference type="Proteomes" id="UP000038045">
    <property type="component" value="Unplaced"/>
</dbReference>
<proteinExistence type="predicted"/>
<evidence type="ECO:0000256" key="1">
    <source>
        <dbReference type="SAM" id="MobiDB-lite"/>
    </source>
</evidence>
<evidence type="ECO:0000313" key="3">
    <source>
        <dbReference type="WBParaSite" id="PTRK_0000908500.1"/>
    </source>
</evidence>
<evidence type="ECO:0000313" key="2">
    <source>
        <dbReference type="Proteomes" id="UP000038045"/>
    </source>
</evidence>
<keyword evidence="2" id="KW-1185">Reference proteome</keyword>
<dbReference type="WBParaSite" id="PTRK_0000908500.1">
    <property type="protein sequence ID" value="PTRK_0000908500.1"/>
    <property type="gene ID" value="PTRK_0000908500"/>
</dbReference>
<accession>A0A0N4ZLD4</accession>
<reference evidence="3" key="1">
    <citation type="submission" date="2017-02" db="UniProtKB">
        <authorList>
            <consortium name="WormBaseParasite"/>
        </authorList>
    </citation>
    <scope>IDENTIFICATION</scope>
</reference>
<organism evidence="2 3">
    <name type="scientific">Parastrongyloides trichosuri</name>
    <name type="common">Possum-specific nematode worm</name>
    <dbReference type="NCBI Taxonomy" id="131310"/>
    <lineage>
        <taxon>Eukaryota</taxon>
        <taxon>Metazoa</taxon>
        <taxon>Ecdysozoa</taxon>
        <taxon>Nematoda</taxon>
        <taxon>Chromadorea</taxon>
        <taxon>Rhabditida</taxon>
        <taxon>Tylenchina</taxon>
        <taxon>Panagrolaimomorpha</taxon>
        <taxon>Strongyloidoidea</taxon>
        <taxon>Strongyloididae</taxon>
        <taxon>Parastrongyloides</taxon>
    </lineage>
</organism>
<protein>
    <submittedName>
        <fullName evidence="3">LCCL domain-containing protein</fullName>
    </submittedName>
</protein>